<keyword evidence="5" id="KW-0963">Cytoplasm</keyword>
<evidence type="ECO:0000256" key="12">
    <source>
        <dbReference type="RuleBase" id="RU003753"/>
    </source>
</evidence>
<dbReference type="AlphaFoldDB" id="A0A7N8Y3S5"/>
<dbReference type="GO" id="GO:0010628">
    <property type="term" value="P:positive regulation of gene expression"/>
    <property type="evidence" value="ECO:0007669"/>
    <property type="project" value="TreeGrafter"/>
</dbReference>
<evidence type="ECO:0000256" key="2">
    <source>
        <dbReference type="ARBA" id="ARBA00004514"/>
    </source>
</evidence>
<dbReference type="GO" id="GO:0005764">
    <property type="term" value="C:lysosome"/>
    <property type="evidence" value="ECO:0007669"/>
    <property type="project" value="UniProtKB-SubCell"/>
</dbReference>
<keyword evidence="7 12" id="KW-0964">Secreted</keyword>
<dbReference type="PANTHER" id="PTHR10078">
    <property type="entry name" value="INTERLEUKIN-1 FAMILY MEMBER"/>
    <property type="match status" value="1"/>
</dbReference>
<keyword evidence="11" id="KW-0497">Mitogen</keyword>
<dbReference type="InterPro" id="IPR036034">
    <property type="entry name" value="PDZ_sf"/>
</dbReference>
<dbReference type="OrthoDB" id="8962877at2759"/>
<evidence type="ECO:0000313" key="14">
    <source>
        <dbReference type="Ensembl" id="ENSMAMP00000059045.1"/>
    </source>
</evidence>
<dbReference type="Pfam" id="PF00340">
    <property type="entry name" value="IL1"/>
    <property type="match status" value="1"/>
</dbReference>
<comment type="similarity">
    <text evidence="4 12">Belongs to the IL-1 family.</text>
</comment>
<evidence type="ECO:0000256" key="6">
    <source>
        <dbReference type="ARBA" id="ARBA00022514"/>
    </source>
</evidence>
<evidence type="ECO:0000256" key="7">
    <source>
        <dbReference type="ARBA" id="ARBA00022525"/>
    </source>
</evidence>
<evidence type="ECO:0000256" key="5">
    <source>
        <dbReference type="ARBA" id="ARBA00022490"/>
    </source>
</evidence>
<evidence type="ECO:0000256" key="13">
    <source>
        <dbReference type="SAM" id="MobiDB-lite"/>
    </source>
</evidence>
<feature type="compositionally biased region" description="Basic and acidic residues" evidence="13">
    <location>
        <begin position="125"/>
        <end position="134"/>
    </location>
</feature>
<evidence type="ECO:0000256" key="9">
    <source>
        <dbReference type="ARBA" id="ARBA00023198"/>
    </source>
</evidence>
<protein>
    <recommendedName>
        <fullName evidence="12">Interleukin-1</fullName>
    </recommendedName>
</protein>
<dbReference type="GO" id="GO:0005829">
    <property type="term" value="C:cytosol"/>
    <property type="evidence" value="ECO:0007669"/>
    <property type="project" value="UniProtKB-SubCell"/>
</dbReference>
<keyword evidence="8" id="KW-0666">Pyrogen</keyword>
<dbReference type="PANTHER" id="PTHR10078:SF30">
    <property type="entry name" value="INTERLEUKIN-1 BETA"/>
    <property type="match status" value="1"/>
</dbReference>
<dbReference type="InterPro" id="IPR008996">
    <property type="entry name" value="IL1/FGF"/>
</dbReference>
<dbReference type="GO" id="GO:0042119">
    <property type="term" value="P:neutrophil activation"/>
    <property type="evidence" value="ECO:0007669"/>
    <property type="project" value="TreeGrafter"/>
</dbReference>
<reference evidence="14" key="1">
    <citation type="submission" date="2025-08" db="UniProtKB">
        <authorList>
            <consortium name="Ensembl"/>
        </authorList>
    </citation>
    <scope>IDENTIFICATION</scope>
</reference>
<dbReference type="SMART" id="SM00125">
    <property type="entry name" value="IL1"/>
    <property type="match status" value="1"/>
</dbReference>
<organism evidence="14 15">
    <name type="scientific">Mastacembelus armatus</name>
    <name type="common">zig-zag eel</name>
    <dbReference type="NCBI Taxonomy" id="205130"/>
    <lineage>
        <taxon>Eukaryota</taxon>
        <taxon>Metazoa</taxon>
        <taxon>Chordata</taxon>
        <taxon>Craniata</taxon>
        <taxon>Vertebrata</taxon>
        <taxon>Euteleostomi</taxon>
        <taxon>Actinopterygii</taxon>
        <taxon>Neopterygii</taxon>
        <taxon>Teleostei</taxon>
        <taxon>Neoteleostei</taxon>
        <taxon>Acanthomorphata</taxon>
        <taxon>Anabantaria</taxon>
        <taxon>Synbranchiformes</taxon>
        <taxon>Mastacembelidae</taxon>
        <taxon>Mastacembelus</taxon>
    </lineage>
</organism>
<evidence type="ECO:0000313" key="15">
    <source>
        <dbReference type="Proteomes" id="UP000261640"/>
    </source>
</evidence>
<dbReference type="GeneTree" id="ENSGT00390000016316"/>
<dbReference type="InterPro" id="IPR000975">
    <property type="entry name" value="IL-1_fam"/>
</dbReference>
<dbReference type="CDD" id="cd00100">
    <property type="entry name" value="beta-trefoil_IL1"/>
    <property type="match status" value="1"/>
</dbReference>
<dbReference type="GeneID" id="113138041"/>
<dbReference type="SUPFAM" id="SSF50353">
    <property type="entry name" value="Cytokine"/>
    <property type="match status" value="1"/>
</dbReference>
<sequence>MDLKNTQVMGGVLIVHQVHDGKHHYEVENVVKDKTNSGKMFVRRGDKLMQINGMDLQSITPEELAQMLAEGNPMLTVHKVDRMEECKEQSSPSEATLHPFSKESITLNFSMEMMREEDLEENEDKQEAEGREDGVSDEDVCQAEDEENGEDNGLLIVAMNKTSISVVKGRGCDSSSCQGCHGSGCTFNNIVMVTESSTVTLVPRGSTCFRQEKLLNASIEHVASHHYLRAICPQKTLYASPNPEKITIYHYKSNSMDTFFRGMPVVLNFSESNCFLRCCKEGERVLLRVETCEMHRLKQISSNDQRSFSFVFYMKGDRSRQMKFESALHHGWFIQVVQQDSEVKMETMDEKKEEYSFLFIIQK</sequence>
<evidence type="ECO:0000256" key="3">
    <source>
        <dbReference type="ARBA" id="ARBA00004550"/>
    </source>
</evidence>
<feature type="compositionally biased region" description="Acidic residues" evidence="13">
    <location>
        <begin position="135"/>
        <end position="150"/>
    </location>
</feature>
<dbReference type="GO" id="GO:0005125">
    <property type="term" value="F:cytokine activity"/>
    <property type="evidence" value="ECO:0007669"/>
    <property type="project" value="UniProtKB-UniRule"/>
</dbReference>
<reference evidence="14" key="2">
    <citation type="submission" date="2025-09" db="UniProtKB">
        <authorList>
            <consortium name="Ensembl"/>
        </authorList>
    </citation>
    <scope>IDENTIFICATION</scope>
</reference>
<dbReference type="GO" id="GO:0005149">
    <property type="term" value="F:interleukin-1 receptor binding"/>
    <property type="evidence" value="ECO:0007669"/>
    <property type="project" value="UniProtKB-UniRule"/>
</dbReference>
<dbReference type="GO" id="GO:0019221">
    <property type="term" value="P:cytokine-mediated signaling pathway"/>
    <property type="evidence" value="ECO:0007669"/>
    <property type="project" value="TreeGrafter"/>
</dbReference>
<accession>A0A7N8Y3S5</accession>
<dbReference type="Proteomes" id="UP000261640">
    <property type="component" value="Unplaced"/>
</dbReference>
<dbReference type="GO" id="GO:0071222">
    <property type="term" value="P:cellular response to lipopolysaccharide"/>
    <property type="evidence" value="ECO:0007669"/>
    <property type="project" value="TreeGrafter"/>
</dbReference>
<evidence type="ECO:0000256" key="1">
    <source>
        <dbReference type="ARBA" id="ARBA00004371"/>
    </source>
</evidence>
<evidence type="ECO:0000256" key="11">
    <source>
        <dbReference type="ARBA" id="ARBA00023246"/>
    </source>
</evidence>
<comment type="subcellular location">
    <subcellularLocation>
        <location evidence="2">Cytoplasm</location>
        <location evidence="2">Cytosol</location>
    </subcellularLocation>
    <subcellularLocation>
        <location evidence="1">Lysosome</location>
    </subcellularLocation>
    <subcellularLocation>
        <location evidence="3">Secreted</location>
        <location evidence="3">Extracellular exosome</location>
    </subcellularLocation>
</comment>
<dbReference type="Gene3D" id="2.30.42.10">
    <property type="match status" value="1"/>
</dbReference>
<keyword evidence="15" id="KW-1185">Reference proteome</keyword>
<keyword evidence="10" id="KW-0458">Lysosome</keyword>
<evidence type="ECO:0000256" key="10">
    <source>
        <dbReference type="ARBA" id="ARBA00023228"/>
    </source>
</evidence>
<feature type="region of interest" description="Disordered" evidence="13">
    <location>
        <begin position="116"/>
        <end position="152"/>
    </location>
</feature>
<evidence type="ECO:0000256" key="4">
    <source>
        <dbReference type="ARBA" id="ARBA00010448"/>
    </source>
</evidence>
<dbReference type="GO" id="GO:0001660">
    <property type="term" value="P:fever generation"/>
    <property type="evidence" value="ECO:0007669"/>
    <property type="project" value="UniProtKB-KW"/>
</dbReference>
<dbReference type="Ensembl" id="ENSMAMT00000055098.1">
    <property type="protein sequence ID" value="ENSMAMP00000059045.1"/>
    <property type="gene ID" value="ENSMAMG00000024491.1"/>
</dbReference>
<keyword evidence="6" id="KW-0202">Cytokine</keyword>
<dbReference type="InParanoid" id="A0A7N8Y3S5"/>
<evidence type="ECO:0000256" key="8">
    <source>
        <dbReference type="ARBA" id="ARBA00022620"/>
    </source>
</evidence>
<proteinExistence type="inferred from homology"/>
<dbReference type="GO" id="GO:1901222">
    <property type="term" value="P:regulation of non-canonical NF-kappaB signal transduction"/>
    <property type="evidence" value="ECO:0007669"/>
    <property type="project" value="TreeGrafter"/>
</dbReference>
<dbReference type="GO" id="GO:0048246">
    <property type="term" value="P:macrophage chemotaxis"/>
    <property type="evidence" value="ECO:0007669"/>
    <property type="project" value="TreeGrafter"/>
</dbReference>
<dbReference type="SUPFAM" id="SSF50156">
    <property type="entry name" value="PDZ domain-like"/>
    <property type="match status" value="1"/>
</dbReference>
<keyword evidence="9" id="KW-0395">Inflammatory response</keyword>
<dbReference type="Gene3D" id="2.80.10.50">
    <property type="match status" value="1"/>
</dbReference>
<dbReference type="GO" id="GO:0005615">
    <property type="term" value="C:extracellular space"/>
    <property type="evidence" value="ECO:0007669"/>
    <property type="project" value="UniProtKB-KW"/>
</dbReference>
<dbReference type="GO" id="GO:0051781">
    <property type="term" value="P:positive regulation of cell division"/>
    <property type="evidence" value="ECO:0007669"/>
    <property type="project" value="UniProtKB-KW"/>
</dbReference>
<dbReference type="PRINTS" id="PR00264">
    <property type="entry name" value="INTERLEUKIN1"/>
</dbReference>
<dbReference type="GO" id="GO:0006955">
    <property type="term" value="P:immune response"/>
    <property type="evidence" value="ECO:0007669"/>
    <property type="project" value="InterPro"/>
</dbReference>
<dbReference type="RefSeq" id="XP_026175950.1">
    <property type="nucleotide sequence ID" value="XM_026320165.1"/>
</dbReference>
<name>A0A7N8Y3S5_9TELE</name>